<dbReference type="PANTHER" id="PTHR36832:SF1">
    <property type="entry name" value="SLR1174 PROTEIN"/>
    <property type="match status" value="1"/>
</dbReference>
<dbReference type="InterPro" id="IPR010390">
    <property type="entry name" value="ABC-2_transporter-like"/>
</dbReference>
<feature type="transmembrane region" description="Helical" evidence="1">
    <location>
        <begin position="230"/>
        <end position="252"/>
    </location>
</feature>
<evidence type="ECO:0000313" key="3">
    <source>
        <dbReference type="Proteomes" id="UP000031386"/>
    </source>
</evidence>
<feature type="transmembrane region" description="Helical" evidence="1">
    <location>
        <begin position="140"/>
        <end position="173"/>
    </location>
</feature>
<proteinExistence type="predicted"/>
<reference evidence="2 3" key="1">
    <citation type="submission" date="2014-10" db="EMBL/GenBank/DDBJ databases">
        <title>Complete genome sequence of Parvimonas micra KCOM 1535 (= ChDC B708).</title>
        <authorList>
            <person name="Kook J.-K."/>
            <person name="Park S.-N."/>
            <person name="Lim Y.K."/>
            <person name="Roh H."/>
        </authorList>
    </citation>
    <scope>NUCLEOTIDE SEQUENCE [LARGE SCALE GENOMIC DNA]</scope>
    <source>
        <strain evidence="3">KCOM 1535 / ChDC B708</strain>
    </source>
</reference>
<keyword evidence="1" id="KW-0472">Membrane</keyword>
<dbReference type="Proteomes" id="UP000031386">
    <property type="component" value="Chromosome"/>
</dbReference>
<organism evidence="2 3">
    <name type="scientific">Parvimonas micra</name>
    <dbReference type="NCBI Taxonomy" id="33033"/>
    <lineage>
        <taxon>Bacteria</taxon>
        <taxon>Bacillati</taxon>
        <taxon>Bacillota</taxon>
        <taxon>Tissierellia</taxon>
        <taxon>Tissierellales</taxon>
        <taxon>Peptoniphilaceae</taxon>
        <taxon>Parvimonas</taxon>
    </lineage>
</organism>
<evidence type="ECO:0000313" key="2">
    <source>
        <dbReference type="EMBL" id="AIZ35890.1"/>
    </source>
</evidence>
<dbReference type="OrthoDB" id="3818833at2"/>
<accession>A0A0B4RZI6</accession>
<protein>
    <submittedName>
        <fullName evidence="2">Membrane protein</fullName>
    </submittedName>
</protein>
<sequence length="264" mass="31386">MEAKMKKYLVLISLELKKMKEYFLNVIMMISTLPVQIMIYIFMIYWLNEYQKLGEFKFSFFIMYYISILILKSIMMPAGTVCYYVYEDIRSGDLDRYLLLPISYIKKKYFENFANFIISFPLGFLIIMIANLFLQTGEKLIFLNIIYFFISALLGFTILFFIFEIVGILSFWFENTLSLRDIVWIVIQIFSGEMIPLFLLTERFQFLNYLPISYIYYYPVMILQGKSGDILYVFLMQIIWIAVLFSIANFAFKIGVNKYESQGG</sequence>
<feature type="transmembrane region" description="Helical" evidence="1">
    <location>
        <begin position="182"/>
        <end position="200"/>
    </location>
</feature>
<keyword evidence="1" id="KW-0812">Transmembrane</keyword>
<feature type="transmembrane region" description="Helical" evidence="1">
    <location>
        <begin position="113"/>
        <end position="134"/>
    </location>
</feature>
<dbReference type="AlphaFoldDB" id="A0A0B4RZI6"/>
<keyword evidence="1" id="KW-1133">Transmembrane helix</keyword>
<dbReference type="KEGG" id="pmic:NW74_00110"/>
<keyword evidence="3" id="KW-1185">Reference proteome</keyword>
<dbReference type="EMBL" id="CP009761">
    <property type="protein sequence ID" value="AIZ35890.1"/>
    <property type="molecule type" value="Genomic_DNA"/>
</dbReference>
<dbReference type="Pfam" id="PF06182">
    <property type="entry name" value="ABC2_membrane_6"/>
    <property type="match status" value="1"/>
</dbReference>
<feature type="transmembrane region" description="Helical" evidence="1">
    <location>
        <begin position="62"/>
        <end position="86"/>
    </location>
</feature>
<name>A0A0B4RZI6_9FIRM</name>
<dbReference type="PANTHER" id="PTHR36832">
    <property type="entry name" value="SLR1174 PROTEIN-RELATED"/>
    <property type="match status" value="1"/>
</dbReference>
<evidence type="ECO:0000256" key="1">
    <source>
        <dbReference type="SAM" id="Phobius"/>
    </source>
</evidence>
<feature type="transmembrane region" description="Helical" evidence="1">
    <location>
        <begin position="21"/>
        <end position="47"/>
    </location>
</feature>
<gene>
    <name evidence="2" type="ORF">NW74_00110</name>
</gene>
<dbReference type="STRING" id="33033.NW74_00110"/>